<dbReference type="RefSeq" id="WP_379713910.1">
    <property type="nucleotide sequence ID" value="NZ_JBHTBS010000008.1"/>
</dbReference>
<keyword evidence="2" id="KW-1185">Reference proteome</keyword>
<comment type="caution">
    <text evidence="1">The sequence shown here is derived from an EMBL/GenBank/DDBJ whole genome shotgun (WGS) entry which is preliminary data.</text>
</comment>
<gene>
    <name evidence="1" type="ORF">ACFQY0_15040</name>
</gene>
<dbReference type="EMBL" id="JBHTBS010000008">
    <property type="protein sequence ID" value="MFC7338509.1"/>
    <property type="molecule type" value="Genomic_DNA"/>
</dbReference>
<dbReference type="CDD" id="cd02980">
    <property type="entry name" value="TRX_Fd_family"/>
    <property type="match status" value="1"/>
</dbReference>
<dbReference type="SUPFAM" id="SSF52833">
    <property type="entry name" value="Thioredoxin-like"/>
    <property type="match status" value="1"/>
</dbReference>
<dbReference type="Proteomes" id="UP001596472">
    <property type="component" value="Unassembled WGS sequence"/>
</dbReference>
<evidence type="ECO:0000313" key="1">
    <source>
        <dbReference type="EMBL" id="MFC7338509.1"/>
    </source>
</evidence>
<accession>A0ABW2LB14</accession>
<dbReference type="InterPro" id="IPR036249">
    <property type="entry name" value="Thioredoxin-like_sf"/>
</dbReference>
<proteinExistence type="predicted"/>
<protein>
    <submittedName>
        <fullName evidence="1">Ferredoxin</fullName>
    </submittedName>
</protein>
<evidence type="ECO:0000313" key="2">
    <source>
        <dbReference type="Proteomes" id="UP001596472"/>
    </source>
</evidence>
<reference evidence="2" key="1">
    <citation type="journal article" date="2019" name="Int. J. Syst. Evol. Microbiol.">
        <title>The Global Catalogue of Microorganisms (GCM) 10K type strain sequencing project: providing services to taxonomists for standard genome sequencing and annotation.</title>
        <authorList>
            <consortium name="The Broad Institute Genomics Platform"/>
            <consortium name="The Broad Institute Genome Sequencing Center for Infectious Disease"/>
            <person name="Wu L."/>
            <person name="Ma J."/>
        </authorList>
    </citation>
    <scope>NUCLEOTIDE SEQUENCE [LARGE SCALE GENOMIC DNA]</scope>
    <source>
        <strain evidence="2">CGMCC 4.1467</strain>
    </source>
</reference>
<sequence>MTPDEELKRAAIAAGLADGARHIFLCADQTKPKCCDREASLVAWDFLKARLSTLGLDAPAILRTKANCLRVCLRGPIAVVYPEGIWYHSCTPEVLERIVTEHLVSGIPVEEFRIRV</sequence>
<name>A0ABW2LB14_9BACT</name>
<organism evidence="1 2">
    <name type="scientific">Haloferula chungangensis</name>
    <dbReference type="NCBI Taxonomy" id="1048331"/>
    <lineage>
        <taxon>Bacteria</taxon>
        <taxon>Pseudomonadati</taxon>
        <taxon>Verrucomicrobiota</taxon>
        <taxon>Verrucomicrobiia</taxon>
        <taxon>Verrucomicrobiales</taxon>
        <taxon>Verrucomicrobiaceae</taxon>
        <taxon>Haloferula</taxon>
    </lineage>
</organism>
<dbReference type="Gene3D" id="3.40.30.10">
    <property type="entry name" value="Glutaredoxin"/>
    <property type="match status" value="1"/>
</dbReference>